<dbReference type="PROSITE" id="PS51257">
    <property type="entry name" value="PROKAR_LIPOPROTEIN"/>
    <property type="match status" value="1"/>
</dbReference>
<accession>A0A6I2TSC0</accession>
<reference evidence="2 3" key="1">
    <citation type="submission" date="2019-08" db="EMBL/GenBank/DDBJ databases">
        <title>In-depth cultivation of the pig gut microbiome towards novel bacterial diversity and tailored functional studies.</title>
        <authorList>
            <person name="Wylensek D."/>
            <person name="Hitch T.C.A."/>
            <person name="Clavel T."/>
        </authorList>
    </citation>
    <scope>NUCLEOTIDE SEQUENCE [LARGE SCALE GENOMIC DNA]</scope>
    <source>
        <strain evidence="2 3">LKV-178-WT-2C</strain>
    </source>
</reference>
<dbReference type="EMBL" id="VUNF01000002">
    <property type="protein sequence ID" value="MST76476.1"/>
    <property type="molecule type" value="Genomic_DNA"/>
</dbReference>
<gene>
    <name evidence="2" type="ORF">FYJ72_01935</name>
</gene>
<dbReference type="RefSeq" id="WP_154480216.1">
    <property type="nucleotide sequence ID" value="NZ_VUNF01000002.1"/>
</dbReference>
<dbReference type="Proteomes" id="UP000450161">
    <property type="component" value="Unassembled WGS sequence"/>
</dbReference>
<proteinExistence type="predicted"/>
<comment type="caution">
    <text evidence="2">The sequence shown here is derived from an EMBL/GenBank/DDBJ whole genome shotgun (WGS) entry which is preliminary data.</text>
</comment>
<keyword evidence="1" id="KW-0732">Signal</keyword>
<evidence type="ECO:0000256" key="1">
    <source>
        <dbReference type="SAM" id="SignalP"/>
    </source>
</evidence>
<evidence type="ECO:0000313" key="2">
    <source>
        <dbReference type="EMBL" id="MST76476.1"/>
    </source>
</evidence>
<protein>
    <recommendedName>
        <fullName evidence="4">FimB/Mfa2 family fimbrial subunit</fullName>
    </recommendedName>
</protein>
<dbReference type="AlphaFoldDB" id="A0A6I2TSC0"/>
<sequence>MAKKIYYYICIWAVCLLAACSAGDEATSFPGQADAENRVGVMLQLSALSSQTSQPSRSSLTRAAWETDIEALPGEMMKSWFVVVVQNGQIEKIITSDLKSGVTEVEKDQVFVKLNKGETTFYSFANIKPEDIGLDASKSVGHLLPTDFDDKTYQIDGNSHLFHLSMEPDLQNGYPMSNKQIVNITDNQQVIELEVIRMVAKVQLSITNATDHAIYLKTITLSDVTQNGNQNIKLLPNVDSANELKGVNLPDGVAKGTITLTAAENNGMTIEARATQTACFYMNESLADKGADGGNRYFILSLTTVDAATGATSNHRYAMLSWNEIRRNDYLKIPIKLEDYQIRWTVEAFSPIGVLPKVTDDGKNLSLDFGYYGEFHIKPEVIKLSRTGSQTLPVSDWQMGTDATGSDGWKLQEQNPQGADGVNIFDASPSWIPVTYRLEGEMGNRTGSAIYTMKILVWQKNGLGLNPVISRKVRFTMKQIDLTRAGKNTEKIVLNTKTFGYEGI</sequence>
<feature type="signal peptide" evidence="1">
    <location>
        <begin position="1"/>
        <end position="26"/>
    </location>
</feature>
<evidence type="ECO:0008006" key="4">
    <source>
        <dbReference type="Google" id="ProtNLM"/>
    </source>
</evidence>
<name>A0A6I2TSC0_9BACT</name>
<feature type="chain" id="PRO_5026361580" description="FimB/Mfa2 family fimbrial subunit" evidence="1">
    <location>
        <begin position="27"/>
        <end position="504"/>
    </location>
</feature>
<evidence type="ECO:0000313" key="3">
    <source>
        <dbReference type="Proteomes" id="UP000450161"/>
    </source>
</evidence>
<organism evidence="2 3">
    <name type="scientific">Segatella copri</name>
    <dbReference type="NCBI Taxonomy" id="165179"/>
    <lineage>
        <taxon>Bacteria</taxon>
        <taxon>Pseudomonadati</taxon>
        <taxon>Bacteroidota</taxon>
        <taxon>Bacteroidia</taxon>
        <taxon>Bacteroidales</taxon>
        <taxon>Prevotellaceae</taxon>
        <taxon>Segatella</taxon>
    </lineage>
</organism>